<reference evidence="1 2" key="1">
    <citation type="journal article" date="2022" name="Plant J.">
        <title>Chromosome-level genome of Camellia lanceoleosa provides a valuable resource for understanding genome evolution and self-incompatibility.</title>
        <authorList>
            <person name="Gong W."/>
            <person name="Xiao S."/>
            <person name="Wang L."/>
            <person name="Liao Z."/>
            <person name="Chang Y."/>
            <person name="Mo W."/>
            <person name="Hu G."/>
            <person name="Li W."/>
            <person name="Zhao G."/>
            <person name="Zhu H."/>
            <person name="Hu X."/>
            <person name="Ji K."/>
            <person name="Xiang X."/>
            <person name="Song Q."/>
            <person name="Yuan D."/>
            <person name="Jin S."/>
            <person name="Zhang L."/>
        </authorList>
    </citation>
    <scope>NUCLEOTIDE SEQUENCE [LARGE SCALE GENOMIC DNA]</scope>
    <source>
        <strain evidence="1">SQ_2022a</strain>
    </source>
</reference>
<evidence type="ECO:0000313" key="2">
    <source>
        <dbReference type="Proteomes" id="UP001060215"/>
    </source>
</evidence>
<protein>
    <submittedName>
        <fullName evidence="1">Uncharacterized protein</fullName>
    </submittedName>
</protein>
<sequence>MLGTPQLPFPASSFDLAHYSRYLIPFTTHNATYFIEVDRLLRLGGMACGCGGCLALQDASVLVKRSFIDIAMGLVLDTKEFGEDGTPLILYDITGSEDAFGDMDFKVVCIDHRLEHDEVHVVDANSECAKIFHGIALSVTVVTALMKIYAFEIAAGRKADVLPECQSLIEELSASHSTELQRTHMSSKQSSA</sequence>
<gene>
    <name evidence="1" type="ORF">LOK49_LG02G03877</name>
</gene>
<dbReference type="Proteomes" id="UP001060215">
    <property type="component" value="Chromosome 3"/>
</dbReference>
<proteinExistence type="predicted"/>
<comment type="caution">
    <text evidence="1">The sequence shown here is derived from an EMBL/GenBank/DDBJ whole genome shotgun (WGS) entry which is preliminary data.</text>
</comment>
<organism evidence="1 2">
    <name type="scientific">Camellia lanceoleosa</name>
    <dbReference type="NCBI Taxonomy" id="1840588"/>
    <lineage>
        <taxon>Eukaryota</taxon>
        <taxon>Viridiplantae</taxon>
        <taxon>Streptophyta</taxon>
        <taxon>Embryophyta</taxon>
        <taxon>Tracheophyta</taxon>
        <taxon>Spermatophyta</taxon>
        <taxon>Magnoliopsida</taxon>
        <taxon>eudicotyledons</taxon>
        <taxon>Gunneridae</taxon>
        <taxon>Pentapetalae</taxon>
        <taxon>asterids</taxon>
        <taxon>Ericales</taxon>
        <taxon>Theaceae</taxon>
        <taxon>Camellia</taxon>
    </lineage>
</organism>
<keyword evidence="2" id="KW-1185">Reference proteome</keyword>
<evidence type="ECO:0000313" key="1">
    <source>
        <dbReference type="EMBL" id="KAI8026371.1"/>
    </source>
</evidence>
<accession>A0ACC0ILU6</accession>
<dbReference type="EMBL" id="CM045760">
    <property type="protein sequence ID" value="KAI8026371.1"/>
    <property type="molecule type" value="Genomic_DNA"/>
</dbReference>
<name>A0ACC0ILU6_9ERIC</name>